<dbReference type="HOGENOM" id="CLU_666909_0_0_0"/>
<dbReference type="AlphaFoldDB" id="A0A068NN49"/>
<keyword evidence="3" id="KW-1185">Reference proteome</keyword>
<feature type="region of interest" description="Disordered" evidence="1">
    <location>
        <begin position="387"/>
        <end position="412"/>
    </location>
</feature>
<dbReference type="Proteomes" id="UP000027982">
    <property type="component" value="Chromosome"/>
</dbReference>
<protein>
    <submittedName>
        <fullName evidence="2">Uncharacterized protein</fullName>
    </submittedName>
</protein>
<dbReference type="KEGG" id="fgi:OP10G_0792"/>
<proteinExistence type="predicted"/>
<evidence type="ECO:0000256" key="1">
    <source>
        <dbReference type="SAM" id="MobiDB-lite"/>
    </source>
</evidence>
<accession>A0A068NN49</accession>
<reference evidence="2 3" key="1">
    <citation type="journal article" date="2014" name="PLoS ONE">
        <title>The first complete genome sequence of the class fimbriimonadia in the phylum armatimonadetes.</title>
        <authorList>
            <person name="Hu Z.Y."/>
            <person name="Wang Y.Z."/>
            <person name="Im W.T."/>
            <person name="Wang S.Y."/>
            <person name="Zhao G.P."/>
            <person name="Zheng H.J."/>
            <person name="Quan Z.X."/>
        </authorList>
    </citation>
    <scope>NUCLEOTIDE SEQUENCE [LARGE SCALE GENOMIC DNA]</scope>
    <source>
        <strain evidence="2">Gsoil 348</strain>
    </source>
</reference>
<dbReference type="EMBL" id="CP007139">
    <property type="protein sequence ID" value="AIE84160.1"/>
    <property type="molecule type" value="Genomic_DNA"/>
</dbReference>
<gene>
    <name evidence="2" type="ORF">OP10G_0792</name>
</gene>
<evidence type="ECO:0000313" key="2">
    <source>
        <dbReference type="EMBL" id="AIE84160.1"/>
    </source>
</evidence>
<sequence length="412" mass="45049">MGHLPLATFIAFSAAALSLTGCRGHVAAPYPTWATPSASYVPQAASGNAYDGYALAALSVEATGGKQLTRVSFYPDQRKAAIAVCDPAIKQIETASKLPCDFRFVPRPPFTPAPYQQGWRLIGRALEWKIEASAQAADFDAAINLGILATRFGLDLTGGGATDASLGYVIADDARRALAPWLPKMGAAQLEKLAKGVEEALARKPGLAKTLNHEADNIRMSVQALQDAFQKNDFKQFEENLGPEAREAVEYLQGLRSNDTKRVAYFAGFAKEAEGEIRWLLACAAQPTAKREKEPKFPSELERPWKRFAHHLFLSGRPIIQMDDRTLARTRLLVLNADLIFAAKTAKRYPSDLSGFPADIKTDPFTGEPFLYRQNGAQYEIYSVGENLTDDAGDTDDTFTTPDLTLERSQQG</sequence>
<feature type="compositionally biased region" description="Acidic residues" evidence="1">
    <location>
        <begin position="388"/>
        <end position="397"/>
    </location>
</feature>
<organism evidence="2 3">
    <name type="scientific">Fimbriimonas ginsengisoli Gsoil 348</name>
    <dbReference type="NCBI Taxonomy" id="661478"/>
    <lineage>
        <taxon>Bacteria</taxon>
        <taxon>Bacillati</taxon>
        <taxon>Armatimonadota</taxon>
        <taxon>Fimbriimonadia</taxon>
        <taxon>Fimbriimonadales</taxon>
        <taxon>Fimbriimonadaceae</taxon>
        <taxon>Fimbriimonas</taxon>
    </lineage>
</organism>
<name>A0A068NN49_FIMGI</name>
<evidence type="ECO:0000313" key="3">
    <source>
        <dbReference type="Proteomes" id="UP000027982"/>
    </source>
</evidence>